<comment type="caution">
    <text evidence="1">The sequence shown here is derived from an EMBL/GenBank/DDBJ whole genome shotgun (WGS) entry which is preliminary data.</text>
</comment>
<reference evidence="1" key="1">
    <citation type="journal article" date="2019" name="bioRxiv">
        <title>The Genome of the Zebra Mussel, Dreissena polymorpha: A Resource for Invasive Species Research.</title>
        <authorList>
            <person name="McCartney M.A."/>
            <person name="Auch B."/>
            <person name="Kono T."/>
            <person name="Mallez S."/>
            <person name="Zhang Y."/>
            <person name="Obille A."/>
            <person name="Becker A."/>
            <person name="Abrahante J.E."/>
            <person name="Garbe J."/>
            <person name="Badalamenti J.P."/>
            <person name="Herman A."/>
            <person name="Mangelson H."/>
            <person name="Liachko I."/>
            <person name="Sullivan S."/>
            <person name="Sone E.D."/>
            <person name="Koren S."/>
            <person name="Silverstein K.A.T."/>
            <person name="Beckman K.B."/>
            <person name="Gohl D.M."/>
        </authorList>
    </citation>
    <scope>NUCLEOTIDE SEQUENCE</scope>
    <source>
        <strain evidence="1">Duluth1</strain>
        <tissue evidence="1">Whole animal</tissue>
    </source>
</reference>
<protein>
    <submittedName>
        <fullName evidence="1">Uncharacterized protein</fullName>
    </submittedName>
</protein>
<sequence length="101" mass="11856">MTIPPNKHAFDISDLLDVSALNVKSTRHIDNQPNAQYADRAIDKDVTTCSYTNYSWAGRYRAIPTYWIIFYETNMTFREGYEIVLILHQTYLGLLFIFRNN</sequence>
<dbReference type="EMBL" id="JAIWYP010000014">
    <property type="protein sequence ID" value="KAH3713575.1"/>
    <property type="molecule type" value="Genomic_DNA"/>
</dbReference>
<reference evidence="1" key="2">
    <citation type="submission" date="2020-11" db="EMBL/GenBank/DDBJ databases">
        <authorList>
            <person name="McCartney M.A."/>
            <person name="Auch B."/>
            <person name="Kono T."/>
            <person name="Mallez S."/>
            <person name="Becker A."/>
            <person name="Gohl D.M."/>
            <person name="Silverstein K.A.T."/>
            <person name="Koren S."/>
            <person name="Bechman K.B."/>
            <person name="Herman A."/>
            <person name="Abrahante J.E."/>
            <person name="Garbe J."/>
        </authorList>
    </citation>
    <scope>NUCLEOTIDE SEQUENCE</scope>
    <source>
        <strain evidence="1">Duluth1</strain>
        <tissue evidence="1">Whole animal</tissue>
    </source>
</reference>
<evidence type="ECO:0000313" key="2">
    <source>
        <dbReference type="Proteomes" id="UP000828390"/>
    </source>
</evidence>
<dbReference type="Proteomes" id="UP000828390">
    <property type="component" value="Unassembled WGS sequence"/>
</dbReference>
<accession>A0A9D4BZ11</accession>
<gene>
    <name evidence="1" type="ORF">DPMN_073367</name>
</gene>
<keyword evidence="2" id="KW-1185">Reference proteome</keyword>
<organism evidence="1 2">
    <name type="scientific">Dreissena polymorpha</name>
    <name type="common">Zebra mussel</name>
    <name type="synonym">Mytilus polymorpha</name>
    <dbReference type="NCBI Taxonomy" id="45954"/>
    <lineage>
        <taxon>Eukaryota</taxon>
        <taxon>Metazoa</taxon>
        <taxon>Spiralia</taxon>
        <taxon>Lophotrochozoa</taxon>
        <taxon>Mollusca</taxon>
        <taxon>Bivalvia</taxon>
        <taxon>Autobranchia</taxon>
        <taxon>Heteroconchia</taxon>
        <taxon>Euheterodonta</taxon>
        <taxon>Imparidentia</taxon>
        <taxon>Neoheterodontei</taxon>
        <taxon>Myida</taxon>
        <taxon>Dreissenoidea</taxon>
        <taxon>Dreissenidae</taxon>
        <taxon>Dreissena</taxon>
    </lineage>
</organism>
<name>A0A9D4BZ11_DREPO</name>
<evidence type="ECO:0000313" key="1">
    <source>
        <dbReference type="EMBL" id="KAH3713575.1"/>
    </source>
</evidence>
<proteinExistence type="predicted"/>
<dbReference type="AlphaFoldDB" id="A0A9D4BZ11"/>